<keyword evidence="4" id="KW-1185">Reference proteome</keyword>
<evidence type="ECO:0000313" key="4">
    <source>
        <dbReference type="Proteomes" id="UP001374535"/>
    </source>
</evidence>
<feature type="domain" description="Retrotransposon gag" evidence="2">
    <location>
        <begin position="51"/>
        <end position="133"/>
    </location>
</feature>
<evidence type="ECO:0000259" key="2">
    <source>
        <dbReference type="Pfam" id="PF03732"/>
    </source>
</evidence>
<proteinExistence type="predicted"/>
<gene>
    <name evidence="3" type="ORF">V8G54_024843</name>
</gene>
<evidence type="ECO:0000313" key="3">
    <source>
        <dbReference type="EMBL" id="WVZ04037.1"/>
    </source>
</evidence>
<protein>
    <recommendedName>
        <fullName evidence="2">Retrotransposon gag domain-containing protein</fullName>
    </recommendedName>
</protein>
<dbReference type="Pfam" id="PF03732">
    <property type="entry name" value="Retrotrans_gag"/>
    <property type="match status" value="1"/>
</dbReference>
<dbReference type="AlphaFoldDB" id="A0AAQ3RRP4"/>
<accession>A0AAQ3RRP4</accession>
<reference evidence="3 4" key="1">
    <citation type="journal article" date="2023" name="Life. Sci Alliance">
        <title>Evolutionary insights into 3D genome organization and epigenetic landscape of Vigna mungo.</title>
        <authorList>
            <person name="Junaid A."/>
            <person name="Singh B."/>
            <person name="Bhatia S."/>
        </authorList>
    </citation>
    <scope>NUCLEOTIDE SEQUENCE [LARGE SCALE GENOMIC DNA]</scope>
    <source>
        <strain evidence="3">Urdbean</strain>
    </source>
</reference>
<dbReference type="EMBL" id="CP144694">
    <property type="protein sequence ID" value="WVZ04037.1"/>
    <property type="molecule type" value="Genomic_DNA"/>
</dbReference>
<name>A0AAQ3RRP4_VIGMU</name>
<evidence type="ECO:0000256" key="1">
    <source>
        <dbReference type="SAM" id="MobiDB-lite"/>
    </source>
</evidence>
<feature type="region of interest" description="Disordered" evidence="1">
    <location>
        <begin position="141"/>
        <end position="203"/>
    </location>
</feature>
<organism evidence="3 4">
    <name type="scientific">Vigna mungo</name>
    <name type="common">Black gram</name>
    <name type="synonym">Phaseolus mungo</name>
    <dbReference type="NCBI Taxonomy" id="3915"/>
    <lineage>
        <taxon>Eukaryota</taxon>
        <taxon>Viridiplantae</taxon>
        <taxon>Streptophyta</taxon>
        <taxon>Embryophyta</taxon>
        <taxon>Tracheophyta</taxon>
        <taxon>Spermatophyta</taxon>
        <taxon>Magnoliopsida</taxon>
        <taxon>eudicotyledons</taxon>
        <taxon>Gunneridae</taxon>
        <taxon>Pentapetalae</taxon>
        <taxon>rosids</taxon>
        <taxon>fabids</taxon>
        <taxon>Fabales</taxon>
        <taxon>Fabaceae</taxon>
        <taxon>Papilionoideae</taxon>
        <taxon>50 kb inversion clade</taxon>
        <taxon>NPAAA clade</taxon>
        <taxon>indigoferoid/millettioid clade</taxon>
        <taxon>Phaseoleae</taxon>
        <taxon>Vigna</taxon>
    </lineage>
</organism>
<sequence length="219" mass="26052">MNDFLCHHPVEFNSKLTLDEVDDYICKLEKIFDAIECTEDQKLVFATYMLPYMMTGEAKYQWRGMGRGMDVRGEVATWVDFRNRFLESYFPTTAKHERERQFLALRQGNMSVHEYKKRFKYLARFYAQNLPEEWKCRRNQKNNFSRNKSQKKSYDRPQQDISGMLKNCPRFSDANKEKKTFSGTYQKPNNGGKLQAVDTSVAEPLPIDENNRFRLPRLH</sequence>
<dbReference type="InterPro" id="IPR005162">
    <property type="entry name" value="Retrotrans_gag_dom"/>
</dbReference>
<dbReference type="Proteomes" id="UP001374535">
    <property type="component" value="Chromosome 7"/>
</dbReference>